<dbReference type="GO" id="GO:0008887">
    <property type="term" value="F:glycerate kinase activity"/>
    <property type="evidence" value="ECO:0007669"/>
    <property type="project" value="UniProtKB-UniRule"/>
</dbReference>
<reference evidence="5 6" key="1">
    <citation type="submission" date="2020-07" db="EMBL/GenBank/DDBJ databases">
        <title>Sequencing the genomes of 1000 actinobacteria strains.</title>
        <authorList>
            <person name="Klenk H.-P."/>
        </authorList>
    </citation>
    <scope>NUCLEOTIDE SEQUENCE [LARGE SCALE GENOMIC DNA]</scope>
    <source>
        <strain evidence="5 6">DSM 23871</strain>
    </source>
</reference>
<comment type="caution">
    <text evidence="5">The sequence shown here is derived from an EMBL/GenBank/DDBJ whole genome shotgun (WGS) entry which is preliminary data.</text>
</comment>
<evidence type="ECO:0000256" key="2">
    <source>
        <dbReference type="ARBA" id="ARBA00022679"/>
    </source>
</evidence>
<dbReference type="Gene3D" id="3.40.50.10350">
    <property type="entry name" value="Glycerate kinase, domain 1"/>
    <property type="match status" value="1"/>
</dbReference>
<gene>
    <name evidence="5" type="ORF">BJ963_003765</name>
</gene>
<dbReference type="Proteomes" id="UP000589620">
    <property type="component" value="Unassembled WGS sequence"/>
</dbReference>
<dbReference type="Gene3D" id="3.90.1510.10">
    <property type="entry name" value="Glycerate kinase, domain 2"/>
    <property type="match status" value="1"/>
</dbReference>
<evidence type="ECO:0000313" key="5">
    <source>
        <dbReference type="EMBL" id="NYD76246.1"/>
    </source>
</evidence>
<keyword evidence="6" id="KW-1185">Reference proteome</keyword>
<dbReference type="EMBL" id="JACCBJ010000001">
    <property type="protein sequence ID" value="NYD76246.1"/>
    <property type="molecule type" value="Genomic_DNA"/>
</dbReference>
<evidence type="ECO:0000313" key="6">
    <source>
        <dbReference type="Proteomes" id="UP000589620"/>
    </source>
</evidence>
<evidence type="ECO:0000256" key="1">
    <source>
        <dbReference type="ARBA" id="ARBA00006284"/>
    </source>
</evidence>
<dbReference type="AlphaFoldDB" id="A0A852T3J9"/>
<keyword evidence="3 4" id="KW-0418">Kinase</keyword>
<organism evidence="5 6">
    <name type="scientific">Leifsonia soli</name>
    <dbReference type="NCBI Taxonomy" id="582665"/>
    <lineage>
        <taxon>Bacteria</taxon>
        <taxon>Bacillati</taxon>
        <taxon>Actinomycetota</taxon>
        <taxon>Actinomycetes</taxon>
        <taxon>Micrococcales</taxon>
        <taxon>Microbacteriaceae</taxon>
        <taxon>Leifsonia</taxon>
    </lineage>
</organism>
<dbReference type="EC" id="2.7.1.31" evidence="5"/>
<dbReference type="InterPro" id="IPR036129">
    <property type="entry name" value="Glycerate_kinase_sf"/>
</dbReference>
<accession>A0A852T3J9</accession>
<dbReference type="Pfam" id="PF02595">
    <property type="entry name" value="Gly_kinase"/>
    <property type="match status" value="1"/>
</dbReference>
<evidence type="ECO:0000256" key="4">
    <source>
        <dbReference type="PIRNR" id="PIRNR006078"/>
    </source>
</evidence>
<keyword evidence="2 4" id="KW-0808">Transferase</keyword>
<dbReference type="NCBIfam" id="TIGR00045">
    <property type="entry name" value="glycerate kinase"/>
    <property type="match status" value="1"/>
</dbReference>
<dbReference type="InterPro" id="IPR018197">
    <property type="entry name" value="Glycerate_kinase_RE-like"/>
</dbReference>
<name>A0A852T3J9_9MICO</name>
<dbReference type="SUPFAM" id="SSF110738">
    <property type="entry name" value="Glycerate kinase I"/>
    <property type="match status" value="1"/>
</dbReference>
<protein>
    <submittedName>
        <fullName evidence="5">Glycerate kinase</fullName>
        <ecNumber evidence="5">2.7.1.31</ecNumber>
    </submittedName>
</protein>
<dbReference type="PANTHER" id="PTHR21599">
    <property type="entry name" value="GLYCERATE KINASE"/>
    <property type="match status" value="1"/>
</dbReference>
<dbReference type="InterPro" id="IPR004381">
    <property type="entry name" value="Glycerate_kinase"/>
</dbReference>
<comment type="similarity">
    <text evidence="1 4">Belongs to the glycerate kinase type-1 family.</text>
</comment>
<dbReference type="PANTHER" id="PTHR21599:SF0">
    <property type="entry name" value="GLYCERATE KINASE"/>
    <property type="match status" value="1"/>
</dbReference>
<dbReference type="RefSeq" id="WP_179457955.1">
    <property type="nucleotide sequence ID" value="NZ_BAAAPX010000001.1"/>
</dbReference>
<dbReference type="GO" id="GO:0031388">
    <property type="term" value="P:organic acid phosphorylation"/>
    <property type="evidence" value="ECO:0007669"/>
    <property type="project" value="UniProtKB-UniRule"/>
</dbReference>
<sequence>MSVIVVAPDSFKGSASAAEVAAALAGGWAAERPGDRVVRAPMADGGEGTLDAFEAAIAGAVRHPVRVLGPDDAEVDAEVDASWLMLPDGTAVVELAETSGLGRMPRLAPFAAHTVGFGQAIADALDAGARSLLLAIGGSASTDGGAGALTALGARFVDADGRDIPRGNLGLASVVRADLGGLAALPPGGARILGDVTSPLLGPLGAAAVFGPQKGATERDVPVLEEGLRRLAEALGAAGAETDPAEPGAGAAGGTGFGLLVWGARMAPGAAAVGDALGLPSTIAEADAVITGEGRFDSQSASGKVPTYVAGLAHGAGASVLLAAGSIQAPTTGFADAVALADLAGSADAAIADPDRWARAAGAALARRFRP</sequence>
<dbReference type="InterPro" id="IPR018193">
    <property type="entry name" value="Glyc_kinase_flavodox-like_fold"/>
</dbReference>
<dbReference type="PIRSF" id="PIRSF006078">
    <property type="entry name" value="GlxK"/>
    <property type="match status" value="1"/>
</dbReference>
<proteinExistence type="inferred from homology"/>
<evidence type="ECO:0000256" key="3">
    <source>
        <dbReference type="ARBA" id="ARBA00022777"/>
    </source>
</evidence>